<gene>
    <name evidence="1" type="ORF">TIFTF001_051960</name>
</gene>
<accession>A0AA88ECH8</accession>
<organism evidence="1 2">
    <name type="scientific">Ficus carica</name>
    <name type="common">Common fig</name>
    <dbReference type="NCBI Taxonomy" id="3494"/>
    <lineage>
        <taxon>Eukaryota</taxon>
        <taxon>Viridiplantae</taxon>
        <taxon>Streptophyta</taxon>
        <taxon>Embryophyta</taxon>
        <taxon>Tracheophyta</taxon>
        <taxon>Spermatophyta</taxon>
        <taxon>Magnoliopsida</taxon>
        <taxon>eudicotyledons</taxon>
        <taxon>Gunneridae</taxon>
        <taxon>Pentapetalae</taxon>
        <taxon>rosids</taxon>
        <taxon>fabids</taxon>
        <taxon>Rosales</taxon>
        <taxon>Moraceae</taxon>
        <taxon>Ficeae</taxon>
        <taxon>Ficus</taxon>
    </lineage>
</organism>
<dbReference type="AlphaFoldDB" id="A0AA88ECH8"/>
<evidence type="ECO:0000313" key="1">
    <source>
        <dbReference type="EMBL" id="GMN72207.1"/>
    </source>
</evidence>
<proteinExistence type="predicted"/>
<name>A0AA88ECH8_FICCA</name>
<dbReference type="Proteomes" id="UP001187192">
    <property type="component" value="Unassembled WGS sequence"/>
</dbReference>
<comment type="caution">
    <text evidence="1">The sequence shown here is derived from an EMBL/GenBank/DDBJ whole genome shotgun (WGS) entry which is preliminary data.</text>
</comment>
<dbReference type="EMBL" id="BTGU01010287">
    <property type="protein sequence ID" value="GMN72207.1"/>
    <property type="molecule type" value="Genomic_DNA"/>
</dbReference>
<reference evidence="1" key="1">
    <citation type="submission" date="2023-07" db="EMBL/GenBank/DDBJ databases">
        <title>draft genome sequence of fig (Ficus carica).</title>
        <authorList>
            <person name="Takahashi T."/>
            <person name="Nishimura K."/>
        </authorList>
    </citation>
    <scope>NUCLEOTIDE SEQUENCE</scope>
</reference>
<sequence>MTSDLAGPTVVRFSSRRGRLLLPAIESRISRFIVTIVGADWFRRQCCNSDINKDDDTYCFDKDGGGCSVLGQPVKVRFITT</sequence>
<evidence type="ECO:0000313" key="2">
    <source>
        <dbReference type="Proteomes" id="UP001187192"/>
    </source>
</evidence>
<protein>
    <submittedName>
        <fullName evidence="1">Uncharacterized protein</fullName>
    </submittedName>
</protein>
<keyword evidence="2" id="KW-1185">Reference proteome</keyword>